<dbReference type="PANTHER" id="PTHR47169:SF2">
    <property type="entry name" value="OS01G0541250 PROTEIN"/>
    <property type="match status" value="1"/>
</dbReference>
<reference evidence="1" key="1">
    <citation type="submission" date="2018-10" db="EMBL/GenBank/DDBJ databases">
        <title>Effector identification in a new, highly contiguous assembly of the strawberry crown rot pathogen Phytophthora cactorum.</title>
        <authorList>
            <person name="Armitage A.D."/>
            <person name="Nellist C.F."/>
            <person name="Bates H."/>
            <person name="Vickerstaff R.J."/>
            <person name="Harrison R.J."/>
        </authorList>
    </citation>
    <scope>NUCLEOTIDE SEQUENCE</scope>
    <source>
        <strain evidence="1">4040</strain>
    </source>
</reference>
<dbReference type="Proteomes" id="UP000736787">
    <property type="component" value="Unassembled WGS sequence"/>
</dbReference>
<evidence type="ECO:0000313" key="1">
    <source>
        <dbReference type="EMBL" id="KAG2933500.1"/>
    </source>
</evidence>
<dbReference type="VEuPathDB" id="FungiDB:PC110_g11513"/>
<dbReference type="AlphaFoldDB" id="A0A8T1D109"/>
<comment type="caution">
    <text evidence="1">The sequence shown here is derived from an EMBL/GenBank/DDBJ whole genome shotgun (WGS) entry which is preliminary data.</text>
</comment>
<dbReference type="InterPro" id="IPR036397">
    <property type="entry name" value="RNaseH_sf"/>
</dbReference>
<evidence type="ECO:0008006" key="3">
    <source>
        <dbReference type="Google" id="ProtNLM"/>
    </source>
</evidence>
<evidence type="ECO:0000313" key="2">
    <source>
        <dbReference type="Proteomes" id="UP000736787"/>
    </source>
</evidence>
<sequence>MFLAAVARPRYDFGKKRYFDGKIGIWHIIEQTFAQRGSKNRPKDASITKTISMTRKVYTKMLLEKVFPAIREKWHGRKSRTIKVQQDNARPHVQDINAALVKAGQDYGWDIQMVSQPPRSPDLNVLDLGFFHSTQSLQHQTPTIDTDGLIAAVETAFGSVSYRTLGKCFITLQKVVGAIIATASLVFSSFTSATVSHQCHYLLTLRLSITVLLICTNQSSQPNFL</sequence>
<accession>A0A8T1D109</accession>
<dbReference type="EMBL" id="RCMK01000362">
    <property type="protein sequence ID" value="KAG2933500.1"/>
    <property type="molecule type" value="Genomic_DNA"/>
</dbReference>
<protein>
    <recommendedName>
        <fullName evidence="3">Tc1-like transposase DDE domain-containing protein</fullName>
    </recommendedName>
</protein>
<proteinExistence type="predicted"/>
<dbReference type="Gene3D" id="3.30.420.10">
    <property type="entry name" value="Ribonuclease H-like superfamily/Ribonuclease H"/>
    <property type="match status" value="1"/>
</dbReference>
<gene>
    <name evidence="1" type="ORF">PC117_g12851</name>
</gene>
<dbReference type="PANTHER" id="PTHR47169">
    <property type="entry name" value="OS01G0541250 PROTEIN"/>
    <property type="match status" value="1"/>
</dbReference>
<organism evidence="1 2">
    <name type="scientific">Phytophthora cactorum</name>
    <dbReference type="NCBI Taxonomy" id="29920"/>
    <lineage>
        <taxon>Eukaryota</taxon>
        <taxon>Sar</taxon>
        <taxon>Stramenopiles</taxon>
        <taxon>Oomycota</taxon>
        <taxon>Peronosporomycetes</taxon>
        <taxon>Peronosporales</taxon>
        <taxon>Peronosporaceae</taxon>
        <taxon>Phytophthora</taxon>
    </lineage>
</organism>
<name>A0A8T1D109_9STRA</name>
<dbReference type="GO" id="GO:0003676">
    <property type="term" value="F:nucleic acid binding"/>
    <property type="evidence" value="ECO:0007669"/>
    <property type="project" value="InterPro"/>
</dbReference>